<dbReference type="SUPFAM" id="SSF51658">
    <property type="entry name" value="Xylose isomerase-like"/>
    <property type="match status" value="1"/>
</dbReference>
<dbReference type="Proteomes" id="UP001202922">
    <property type="component" value="Unassembled WGS sequence"/>
</dbReference>
<dbReference type="PANTHER" id="PTHR12110:SF48">
    <property type="entry name" value="BLL3656 PROTEIN"/>
    <property type="match status" value="1"/>
</dbReference>
<dbReference type="InterPro" id="IPR036237">
    <property type="entry name" value="Xyl_isomerase-like_sf"/>
</dbReference>
<accession>A0ABS9U067</accession>
<dbReference type="RefSeq" id="WP_241053616.1">
    <property type="nucleotide sequence ID" value="NZ_JAKZBV010000001.1"/>
</dbReference>
<sequence>MNQHPSAPARPLGLAALSLLETPPPELVAAAAEAGFDFVGLRVRSVTDAERPYHLQPGSPLLAETLHRLRDTGLRVRDIEFLLLDGAGPQGAGQREAWLRMLEAGQALGAHTVTVAGADSDPVRFADSLAQISEDARDFGITPTLEPISYQRINSLPSAEAAARAAGVQIVVDTLHFRRFGGTLAELAAVADLVPMLQLCDGPAQGPADREGLVHESRADRLPPGYGGFRLAEIVDALPSALPVSVEVPSPAAVGRLGVPGWARRLKAAADRVLADAAALHQDPVPNGAPS</sequence>
<keyword evidence="3" id="KW-0413">Isomerase</keyword>
<dbReference type="PANTHER" id="PTHR12110">
    <property type="entry name" value="HYDROXYPYRUVATE ISOMERASE"/>
    <property type="match status" value="1"/>
</dbReference>
<name>A0ABS9U067_9MICC</name>
<dbReference type="InterPro" id="IPR013022">
    <property type="entry name" value="Xyl_isomerase-like_TIM-brl"/>
</dbReference>
<evidence type="ECO:0000256" key="1">
    <source>
        <dbReference type="ARBA" id="ARBA00023277"/>
    </source>
</evidence>
<organism evidence="3 4">
    <name type="scientific">Sinomonas terrae</name>
    <dbReference type="NCBI Taxonomy" id="2908838"/>
    <lineage>
        <taxon>Bacteria</taxon>
        <taxon>Bacillati</taxon>
        <taxon>Actinomycetota</taxon>
        <taxon>Actinomycetes</taxon>
        <taxon>Micrococcales</taxon>
        <taxon>Micrococcaceae</taxon>
        <taxon>Sinomonas</taxon>
    </lineage>
</organism>
<proteinExistence type="predicted"/>
<reference evidence="3 4" key="1">
    <citation type="submission" date="2022-03" db="EMBL/GenBank/DDBJ databases">
        <title>Sinomonas sp. isolated from a soil.</title>
        <authorList>
            <person name="Han J."/>
            <person name="Kim D.-U."/>
        </authorList>
    </citation>
    <scope>NUCLEOTIDE SEQUENCE [LARGE SCALE GENOMIC DNA]</scope>
    <source>
        <strain evidence="3 4">5-5</strain>
    </source>
</reference>
<dbReference type="Gene3D" id="3.20.20.150">
    <property type="entry name" value="Divalent-metal-dependent TIM barrel enzymes"/>
    <property type="match status" value="1"/>
</dbReference>
<protein>
    <submittedName>
        <fullName evidence="3">Sugar phosphate isomerase/epimerase</fullName>
    </submittedName>
</protein>
<evidence type="ECO:0000259" key="2">
    <source>
        <dbReference type="Pfam" id="PF01261"/>
    </source>
</evidence>
<dbReference type="GO" id="GO:0016853">
    <property type="term" value="F:isomerase activity"/>
    <property type="evidence" value="ECO:0007669"/>
    <property type="project" value="UniProtKB-KW"/>
</dbReference>
<evidence type="ECO:0000313" key="3">
    <source>
        <dbReference type="EMBL" id="MCH6470103.1"/>
    </source>
</evidence>
<feature type="domain" description="Xylose isomerase-like TIM barrel" evidence="2">
    <location>
        <begin position="28"/>
        <end position="251"/>
    </location>
</feature>
<keyword evidence="4" id="KW-1185">Reference proteome</keyword>
<gene>
    <name evidence="3" type="ORF">L0M17_08955</name>
</gene>
<comment type="caution">
    <text evidence="3">The sequence shown here is derived from an EMBL/GenBank/DDBJ whole genome shotgun (WGS) entry which is preliminary data.</text>
</comment>
<dbReference type="InterPro" id="IPR050312">
    <property type="entry name" value="IolE/XylAMocC-like"/>
</dbReference>
<keyword evidence="1" id="KW-0119">Carbohydrate metabolism</keyword>
<dbReference type="Pfam" id="PF01261">
    <property type="entry name" value="AP_endonuc_2"/>
    <property type="match status" value="1"/>
</dbReference>
<evidence type="ECO:0000313" key="4">
    <source>
        <dbReference type="Proteomes" id="UP001202922"/>
    </source>
</evidence>
<dbReference type="EMBL" id="JAKZBV010000001">
    <property type="protein sequence ID" value="MCH6470103.1"/>
    <property type="molecule type" value="Genomic_DNA"/>
</dbReference>